<dbReference type="MEROPS" id="S26.008"/>
<evidence type="ECO:0000256" key="3">
    <source>
        <dbReference type="ARBA" id="ARBA00009370"/>
    </source>
</evidence>
<keyword evidence="7" id="KW-0472">Membrane</keyword>
<evidence type="ECO:0000256" key="7">
    <source>
        <dbReference type="RuleBase" id="RU362042"/>
    </source>
</evidence>
<dbReference type="PRINTS" id="PR00727">
    <property type="entry name" value="LEADERPTASE"/>
</dbReference>
<proteinExistence type="inferred from homology"/>
<dbReference type="GO" id="GO:0009003">
    <property type="term" value="F:signal peptidase activity"/>
    <property type="evidence" value="ECO:0007669"/>
    <property type="project" value="UniProtKB-EC"/>
</dbReference>
<feature type="active site" evidence="6">
    <location>
        <position position="130"/>
    </location>
</feature>
<evidence type="ECO:0000256" key="1">
    <source>
        <dbReference type="ARBA" id="ARBA00000677"/>
    </source>
</evidence>
<keyword evidence="5 7" id="KW-0378">Hydrolase</keyword>
<keyword evidence="7" id="KW-0645">Protease</keyword>
<dbReference type="GO" id="GO:0005886">
    <property type="term" value="C:plasma membrane"/>
    <property type="evidence" value="ECO:0007669"/>
    <property type="project" value="UniProtKB-SubCell"/>
</dbReference>
<dbReference type="PROSITE" id="PS00761">
    <property type="entry name" value="SPASE_I_3"/>
    <property type="match status" value="1"/>
</dbReference>
<dbReference type="RefSeq" id="WP_011294478.1">
    <property type="nucleotide sequence ID" value="NC_007335.2"/>
</dbReference>
<comment type="catalytic activity">
    <reaction evidence="1 7">
        <text>Cleavage of hydrophobic, N-terminal signal or leader sequences from secreted and periplasmic proteins.</text>
        <dbReference type="EC" id="3.4.21.89"/>
    </reaction>
</comment>
<dbReference type="PROSITE" id="PS00760">
    <property type="entry name" value="SPASE_I_2"/>
    <property type="match status" value="1"/>
</dbReference>
<evidence type="ECO:0000313" key="9">
    <source>
        <dbReference type="EMBL" id="AAZ59334.1"/>
    </source>
</evidence>
<dbReference type="OrthoDB" id="9802919at2"/>
<dbReference type="HOGENOM" id="CLU_028723_5_1_3"/>
<dbReference type="EC" id="3.4.21.89" evidence="4 7"/>
<evidence type="ECO:0000313" key="10">
    <source>
        <dbReference type="Proteomes" id="UP000002535"/>
    </source>
</evidence>
<name>Q46GR2_PROMT</name>
<dbReference type="GO" id="GO:0006465">
    <property type="term" value="P:signal peptide processing"/>
    <property type="evidence" value="ECO:0007669"/>
    <property type="project" value="InterPro"/>
</dbReference>
<comment type="subcellular location">
    <subcellularLocation>
        <location evidence="2">Cell membrane</location>
        <topology evidence="2">Single-pass type II membrane protein</topology>
    </subcellularLocation>
    <subcellularLocation>
        <location evidence="7">Membrane</location>
        <topology evidence="7">Single-pass type II membrane protein</topology>
    </subcellularLocation>
</comment>
<dbReference type="Gene3D" id="2.10.109.10">
    <property type="entry name" value="Umud Fragment, subunit A"/>
    <property type="match status" value="1"/>
</dbReference>
<reference evidence="9 10" key="1">
    <citation type="journal article" date="2007" name="PLoS Genet.">
        <title>Patterns and implications of gene gain and loss in the evolution of Prochlorococcus.</title>
        <authorList>
            <person name="Kettler G.C."/>
            <person name="Martiny A.C."/>
            <person name="Huang K."/>
            <person name="Zucker J."/>
            <person name="Coleman M.L."/>
            <person name="Rodrigue S."/>
            <person name="Chen F."/>
            <person name="Lapidus A."/>
            <person name="Ferriera S."/>
            <person name="Johnson J."/>
            <person name="Steglich C."/>
            <person name="Church G.M."/>
            <person name="Richardson P."/>
            <person name="Chisholm S.W."/>
        </authorList>
    </citation>
    <scope>NUCLEOTIDE SEQUENCE [LARGE SCALE GENOMIC DNA]</scope>
    <source>
        <strain evidence="9 10">NATL2A</strain>
    </source>
</reference>
<sequence length="231" mass="26366">MKHNHSDSSKESKNCWWYSFFDTWGPISLTILLYIGIRHFIAEARYIPSGSMLPGLKVNDRLIVEKLSLRQRSPLRGEIVVFNSPYSFDKKLIADRTKQLPSKFQCSLITFPLISWIPTLSDRACDAYIKRIVAVGGDRLLINGKGEIVLNGRSINEPYVMNFCPSKSKFNLCPPMTSTVPKGHVFVLGDNRANSWDSRFWPGGGFLPHNEIIGKASWRFWPINRLGKLNY</sequence>
<dbReference type="InterPro" id="IPR019758">
    <property type="entry name" value="Pept_S26A_signal_pept_1_CS"/>
</dbReference>
<dbReference type="AlphaFoldDB" id="Q46GR2"/>
<evidence type="ECO:0000256" key="5">
    <source>
        <dbReference type="ARBA" id="ARBA00022801"/>
    </source>
</evidence>
<dbReference type="InterPro" id="IPR036286">
    <property type="entry name" value="LexA/Signal_pep-like_sf"/>
</dbReference>
<evidence type="ECO:0000256" key="4">
    <source>
        <dbReference type="ARBA" id="ARBA00013208"/>
    </source>
</evidence>
<keyword evidence="10" id="KW-1185">Reference proteome</keyword>
<dbReference type="InterPro" id="IPR019533">
    <property type="entry name" value="Peptidase_S26"/>
</dbReference>
<feature type="active site" evidence="6">
    <location>
        <position position="51"/>
    </location>
</feature>
<dbReference type="STRING" id="59920.PMN2A_1846"/>
<comment type="similarity">
    <text evidence="3 7">Belongs to the peptidase S26 family.</text>
</comment>
<dbReference type="CDD" id="cd06530">
    <property type="entry name" value="S26_SPase_I"/>
    <property type="match status" value="1"/>
</dbReference>
<gene>
    <name evidence="9" type="ordered locus">PMN2A_1846</name>
</gene>
<evidence type="ECO:0000259" key="8">
    <source>
        <dbReference type="Pfam" id="PF10502"/>
    </source>
</evidence>
<dbReference type="InterPro" id="IPR000223">
    <property type="entry name" value="Pept_S26A_signal_pept_1"/>
</dbReference>
<dbReference type="NCBIfam" id="TIGR02227">
    <property type="entry name" value="sigpep_I_bact"/>
    <property type="match status" value="1"/>
</dbReference>
<evidence type="ECO:0000256" key="6">
    <source>
        <dbReference type="PIRSR" id="PIRSR600223-1"/>
    </source>
</evidence>
<organism evidence="9 10">
    <name type="scientific">Prochlorococcus marinus (strain NATL2A)</name>
    <dbReference type="NCBI Taxonomy" id="59920"/>
    <lineage>
        <taxon>Bacteria</taxon>
        <taxon>Bacillati</taxon>
        <taxon>Cyanobacteriota</taxon>
        <taxon>Cyanophyceae</taxon>
        <taxon>Synechococcales</taxon>
        <taxon>Prochlorococcaceae</taxon>
        <taxon>Prochlorococcus</taxon>
    </lineage>
</organism>
<accession>Q46GR2</accession>
<protein>
    <recommendedName>
        <fullName evidence="4 7">Signal peptidase I</fullName>
        <ecNumber evidence="4 7">3.4.21.89</ecNumber>
    </recommendedName>
</protein>
<dbReference type="InterPro" id="IPR019757">
    <property type="entry name" value="Pept_S26A_signal_pept_1_Lys-AS"/>
</dbReference>
<dbReference type="KEGG" id="pmn:PMN2A_1846"/>
<keyword evidence="7" id="KW-1133">Transmembrane helix</keyword>
<dbReference type="PhylomeDB" id="Q46GR2"/>
<dbReference type="PANTHER" id="PTHR43390:SF1">
    <property type="entry name" value="CHLOROPLAST PROCESSING PEPTIDASE"/>
    <property type="match status" value="1"/>
</dbReference>
<keyword evidence="7" id="KW-0812">Transmembrane</keyword>
<dbReference type="GO" id="GO:0004252">
    <property type="term" value="F:serine-type endopeptidase activity"/>
    <property type="evidence" value="ECO:0007669"/>
    <property type="project" value="InterPro"/>
</dbReference>
<dbReference type="SUPFAM" id="SSF51306">
    <property type="entry name" value="LexA/Signal peptidase"/>
    <property type="match status" value="1"/>
</dbReference>
<evidence type="ECO:0000256" key="2">
    <source>
        <dbReference type="ARBA" id="ARBA00004401"/>
    </source>
</evidence>
<dbReference type="Proteomes" id="UP000002535">
    <property type="component" value="Chromosome"/>
</dbReference>
<dbReference type="EMBL" id="CP000095">
    <property type="protein sequence ID" value="AAZ59334.1"/>
    <property type="molecule type" value="Genomic_DNA"/>
</dbReference>
<feature type="transmembrane region" description="Helical" evidence="7">
    <location>
        <begin position="16"/>
        <end position="37"/>
    </location>
</feature>
<dbReference type="Pfam" id="PF10502">
    <property type="entry name" value="Peptidase_S26"/>
    <property type="match status" value="1"/>
</dbReference>
<feature type="domain" description="Peptidase S26" evidence="8">
    <location>
        <begin position="27"/>
        <end position="221"/>
    </location>
</feature>
<dbReference type="PANTHER" id="PTHR43390">
    <property type="entry name" value="SIGNAL PEPTIDASE I"/>
    <property type="match status" value="1"/>
</dbReference>